<keyword evidence="3" id="KW-0732">Signal</keyword>
<proteinExistence type="evidence at transcript level"/>
<dbReference type="EMBL" id="AB999685">
    <property type="protein sequence ID" value="BBA30639.1"/>
    <property type="molecule type" value="mRNA"/>
</dbReference>
<dbReference type="GO" id="GO:0005576">
    <property type="term" value="C:extracellular region"/>
    <property type="evidence" value="ECO:0007669"/>
    <property type="project" value="UniProtKB-SubCell"/>
</dbReference>
<comment type="subcellular location">
    <subcellularLocation>
        <location evidence="1">Secreted</location>
    </subcellularLocation>
</comment>
<dbReference type="GO" id="GO:0030682">
    <property type="term" value="P:symbiont-mediated perturbation of host defenses"/>
    <property type="evidence" value="ECO:0007669"/>
    <property type="project" value="InterPro"/>
</dbReference>
<dbReference type="InterPro" id="IPR005657">
    <property type="entry name" value="Triabi/Procalin"/>
</dbReference>
<sequence>MKSKSNFANMKTFIALTLIGILNYAYANKIVPIKECKTVTPMNGFDAKKFFTGKWYTTHVKNVSSTTVCLTFETSISSDGKFVNDFKYTINGKENKIHCVDNGVENDKKMEFKCQKNGVDDFLSDFVILGTDYDDYTVFYRCVTLIKPNIKADNFLVLRRDAKKTELPENAKSLTNNLNLQKCSDINKA</sequence>
<keyword evidence="2" id="KW-0964">Secreted</keyword>
<dbReference type="SUPFAM" id="SSF50814">
    <property type="entry name" value="Lipocalins"/>
    <property type="match status" value="1"/>
</dbReference>
<dbReference type="Gene3D" id="2.40.128.20">
    <property type="match status" value="1"/>
</dbReference>
<protein>
    <submittedName>
        <fullName evidence="5">Pc43, similar to lipocalin-like TiLipo37</fullName>
    </submittedName>
</protein>
<dbReference type="AlphaFoldDB" id="A0A286T338"/>
<comment type="similarity">
    <text evidence="4">Belongs to the calycin superfamily. Triabin family.</text>
</comment>
<name>A0A286T338_9HEMI</name>
<evidence type="ECO:0000256" key="1">
    <source>
        <dbReference type="ARBA" id="ARBA00004613"/>
    </source>
</evidence>
<dbReference type="InterPro" id="IPR012674">
    <property type="entry name" value="Calycin"/>
</dbReference>
<dbReference type="CDD" id="cd19423">
    <property type="entry name" value="lipocalin_LTBP1-like"/>
    <property type="match status" value="1"/>
</dbReference>
<evidence type="ECO:0000313" key="5">
    <source>
        <dbReference type="EMBL" id="BBA30639.1"/>
    </source>
</evidence>
<dbReference type="Pfam" id="PF03973">
    <property type="entry name" value="Triabin"/>
    <property type="match status" value="1"/>
</dbReference>
<accession>A0A286T338</accession>
<reference evidence="5" key="1">
    <citation type="journal article" date="2017" name="Acta Trop.">
        <title>Salivary gland transcripts of the kissing bug, Panstrongylus chinai, a vector of Chagas disease.</title>
        <authorList>
            <person name="Kato H."/>
            <person name="Jochim R.C."/>
            <person name="Gomez E.A."/>
            <person name="Tsunekawa S."/>
            <person name="Valenzuela J.G."/>
            <person name="Hashiguchi Y."/>
        </authorList>
    </citation>
    <scope>NUCLEOTIDE SEQUENCE</scope>
    <source>
        <tissue evidence="5">Salivary gland</tissue>
    </source>
</reference>
<evidence type="ECO:0000256" key="2">
    <source>
        <dbReference type="ARBA" id="ARBA00022525"/>
    </source>
</evidence>
<evidence type="ECO:0000256" key="4">
    <source>
        <dbReference type="ARBA" id="ARBA00034121"/>
    </source>
</evidence>
<organism evidence="5">
    <name type="scientific">Panstrongylus chinai</name>
    <dbReference type="NCBI Taxonomy" id="156444"/>
    <lineage>
        <taxon>Eukaryota</taxon>
        <taxon>Metazoa</taxon>
        <taxon>Ecdysozoa</taxon>
        <taxon>Arthropoda</taxon>
        <taxon>Hexapoda</taxon>
        <taxon>Insecta</taxon>
        <taxon>Pterygota</taxon>
        <taxon>Neoptera</taxon>
        <taxon>Paraneoptera</taxon>
        <taxon>Hemiptera</taxon>
        <taxon>Heteroptera</taxon>
        <taxon>Panheteroptera</taxon>
        <taxon>Cimicomorpha</taxon>
        <taxon>Reduviidae</taxon>
        <taxon>Triatominae</taxon>
        <taxon>Panstrongylus</taxon>
    </lineage>
</organism>
<evidence type="ECO:0000256" key="3">
    <source>
        <dbReference type="ARBA" id="ARBA00022729"/>
    </source>
</evidence>